<dbReference type="PANTHER" id="PTHR37825:SF1">
    <property type="entry name" value="TRNA(MET) CYTIDINE ACETATE LIGASE"/>
    <property type="match status" value="1"/>
</dbReference>
<comment type="function">
    <text evidence="2">Catalyzes the formation of N(4)-acetylcytidine (ac(4)C) at the wobble position of elongator tRNA(Met), using acetate and ATP as substrates. First activates an acetate ion to form acetyladenylate (Ac-AMP) and then transfers the acetyl group to tRNA to form ac(4)C34.</text>
</comment>
<dbReference type="EC" id="6.3.4.-" evidence="2"/>
<comment type="caution">
    <text evidence="3">The sequence shown here is derived from an EMBL/GenBank/DDBJ whole genome shotgun (WGS) entry which is preliminary data.</text>
</comment>
<dbReference type="GO" id="GO:0016740">
    <property type="term" value="F:transferase activity"/>
    <property type="evidence" value="ECO:0007669"/>
    <property type="project" value="UniProtKB-KW"/>
</dbReference>
<feature type="binding site" evidence="2">
    <location>
        <begin position="191"/>
        <end position="192"/>
    </location>
    <ligand>
        <name>ATP</name>
        <dbReference type="ChEBI" id="CHEBI:30616"/>
    </ligand>
</feature>
<keyword evidence="2" id="KW-0067">ATP-binding</keyword>
<dbReference type="InterPro" id="IPR014729">
    <property type="entry name" value="Rossmann-like_a/b/a_fold"/>
</dbReference>
<comment type="catalytic activity">
    <reaction evidence="2">
        <text>cytidine(34) in elongator tRNA(Met) + acetate + ATP = N(4)-acetylcytidine(34) in elongator tRNA(Met) + AMP + diphosphate</text>
        <dbReference type="Rhea" id="RHEA:58144"/>
        <dbReference type="Rhea" id="RHEA-COMP:10693"/>
        <dbReference type="Rhea" id="RHEA-COMP:10694"/>
        <dbReference type="ChEBI" id="CHEBI:30089"/>
        <dbReference type="ChEBI" id="CHEBI:30616"/>
        <dbReference type="ChEBI" id="CHEBI:33019"/>
        <dbReference type="ChEBI" id="CHEBI:74900"/>
        <dbReference type="ChEBI" id="CHEBI:82748"/>
        <dbReference type="ChEBI" id="CHEBI:456215"/>
    </reaction>
</comment>
<dbReference type="GO" id="GO:0005737">
    <property type="term" value="C:cytoplasm"/>
    <property type="evidence" value="ECO:0007669"/>
    <property type="project" value="UniProtKB-SubCell"/>
</dbReference>
<dbReference type="Gene3D" id="3.40.50.620">
    <property type="entry name" value="HUPs"/>
    <property type="match status" value="1"/>
</dbReference>
<keyword evidence="2" id="KW-0820">tRNA-binding</keyword>
<sequence>MKAIGIVAEFNPFHQGHAYLISCAKERTGADYAIVTMSGDFVQRGTPACMDKYTRTRMALSMADVVIELPCLYATASAEYFAQYAVRMLVDTGVVDCICFGTEHPDFPFETIADILMQKNEQIEESIRSAVASGLTYPAARAAALSDYCLSHKIANDFAILEALSEPNTILGIEYTIAALRHHCTVLPIARIGHSYHDNSTEGEYLSASAIRTQLLATESPEPTERKYVSETDMNALVFQALLAAQKAGYDQYLDCDKDLSNRICKLLPQYTDFVSFAHLLKSKNYTYTRICRVLLHIMLNIKNEDMHYAPYYRVLGFRMSAQELLSQIKKTSSVPLITKPASAQSLLHESAYSVFELDLYAAALYEQMACQDFAPRINEMQQSPIIIP</sequence>
<dbReference type="PANTHER" id="PTHR37825">
    <property type="entry name" value="TRNA(MET) CYTIDINE ACETATE LIGASE"/>
    <property type="match status" value="1"/>
</dbReference>
<dbReference type="GO" id="GO:0006400">
    <property type="term" value="P:tRNA modification"/>
    <property type="evidence" value="ECO:0007669"/>
    <property type="project" value="UniProtKB-UniRule"/>
</dbReference>
<accession>A0A2G3E1A9</accession>
<keyword evidence="2" id="KW-0694">RNA-binding</keyword>
<evidence type="ECO:0000256" key="2">
    <source>
        <dbReference type="HAMAP-Rule" id="MF_01539"/>
    </source>
</evidence>
<gene>
    <name evidence="2" type="primary">tmcAL</name>
    <name evidence="3" type="ORF">CSX02_10525</name>
</gene>
<comment type="similarity">
    <text evidence="2">Belongs to the TmcAL family.</text>
</comment>
<dbReference type="GO" id="GO:0005524">
    <property type="term" value="F:ATP binding"/>
    <property type="evidence" value="ECO:0007669"/>
    <property type="project" value="UniProtKB-KW"/>
</dbReference>
<reference evidence="3 4" key="2">
    <citation type="submission" date="2017-10" db="EMBL/GenBank/DDBJ databases">
        <authorList>
            <person name="Banno H."/>
            <person name="Chua N.-H."/>
        </authorList>
    </citation>
    <scope>NUCLEOTIDE SEQUENCE [LARGE SCALE GENOMIC DNA]</scope>
    <source>
        <strain evidence="3 4">JK623</strain>
    </source>
</reference>
<dbReference type="InterPro" id="IPR008513">
    <property type="entry name" value="tRNA(Met)_cyd_acetate_ligase"/>
</dbReference>
<dbReference type="EMBL" id="PDYG01000100">
    <property type="protein sequence ID" value="PHU36930.1"/>
    <property type="molecule type" value="Genomic_DNA"/>
</dbReference>
<keyword evidence="2" id="KW-0547">Nucleotide-binding</keyword>
<keyword evidence="2" id="KW-0436">Ligase</keyword>
<comment type="subcellular location">
    <subcellularLocation>
        <location evidence="2">Cytoplasm</location>
    </subcellularLocation>
</comment>
<evidence type="ECO:0000256" key="1">
    <source>
        <dbReference type="ARBA" id="ARBA00022694"/>
    </source>
</evidence>
<reference evidence="3 4" key="1">
    <citation type="submission" date="2017-10" db="EMBL/GenBank/DDBJ databases">
        <title>Resolving the taxonomy of Roseburia spp., Eubacterium rectale and Agathobacter spp. through phylogenomic analysis.</title>
        <authorList>
            <person name="Sheridan P.O."/>
            <person name="Walker A.W."/>
            <person name="Duncan S.H."/>
            <person name="Scott K.P."/>
            <person name="Toole P.W.O."/>
            <person name="Luis P."/>
            <person name="Flint H.J."/>
        </authorList>
    </citation>
    <scope>NUCLEOTIDE SEQUENCE [LARGE SCALE GENOMIC DNA]</scope>
    <source>
        <strain evidence="3 4">JK623</strain>
    </source>
</reference>
<keyword evidence="2" id="KW-0963">Cytoplasm</keyword>
<feature type="binding site" evidence="2">
    <location>
        <begin position="7"/>
        <end position="20"/>
    </location>
    <ligand>
        <name>ATP</name>
        <dbReference type="ChEBI" id="CHEBI:30616"/>
    </ligand>
</feature>
<dbReference type="Pfam" id="PF05636">
    <property type="entry name" value="HIGH_NTase1"/>
    <property type="match status" value="1"/>
</dbReference>
<proteinExistence type="inferred from homology"/>
<evidence type="ECO:0000313" key="3">
    <source>
        <dbReference type="EMBL" id="PHU36930.1"/>
    </source>
</evidence>
<dbReference type="RefSeq" id="WP_031543485.1">
    <property type="nucleotide sequence ID" value="NZ_JANSWH010000062.1"/>
</dbReference>
<feature type="binding site" evidence="2">
    <location>
        <position position="101"/>
    </location>
    <ligand>
        <name>ATP</name>
        <dbReference type="ChEBI" id="CHEBI:30616"/>
    </ligand>
</feature>
<organism evidence="3 4">
    <name type="scientific">Agathobacter ruminis</name>
    <dbReference type="NCBI Taxonomy" id="1712665"/>
    <lineage>
        <taxon>Bacteria</taxon>
        <taxon>Bacillati</taxon>
        <taxon>Bacillota</taxon>
        <taxon>Clostridia</taxon>
        <taxon>Lachnospirales</taxon>
        <taxon>Lachnospiraceae</taxon>
        <taxon>Agathobacter</taxon>
    </lineage>
</organism>
<dbReference type="SUPFAM" id="SSF52374">
    <property type="entry name" value="Nucleotidylyl transferase"/>
    <property type="match status" value="1"/>
</dbReference>
<protein>
    <recommendedName>
        <fullName evidence="2">tRNA(Met) cytidine acetate ligase</fullName>
        <ecNumber evidence="2">6.3.4.-</ecNumber>
    </recommendedName>
</protein>
<dbReference type="Proteomes" id="UP000224563">
    <property type="component" value="Unassembled WGS sequence"/>
</dbReference>
<feature type="binding site" evidence="2">
    <location>
        <position position="168"/>
    </location>
    <ligand>
        <name>ATP</name>
        <dbReference type="ChEBI" id="CHEBI:30616"/>
    </ligand>
</feature>
<name>A0A2G3E1A9_9FIRM</name>
<dbReference type="AlphaFoldDB" id="A0A2G3E1A9"/>
<evidence type="ECO:0000313" key="4">
    <source>
        <dbReference type="Proteomes" id="UP000224563"/>
    </source>
</evidence>
<dbReference type="HAMAP" id="MF_01539">
    <property type="entry name" value="TmcAL"/>
    <property type="match status" value="1"/>
</dbReference>
<keyword evidence="3" id="KW-0808">Transferase</keyword>
<dbReference type="GO" id="GO:0016879">
    <property type="term" value="F:ligase activity, forming carbon-nitrogen bonds"/>
    <property type="evidence" value="ECO:0007669"/>
    <property type="project" value="UniProtKB-UniRule"/>
</dbReference>
<keyword evidence="4" id="KW-1185">Reference proteome</keyword>
<dbReference type="GO" id="GO:0000049">
    <property type="term" value="F:tRNA binding"/>
    <property type="evidence" value="ECO:0007669"/>
    <property type="project" value="UniProtKB-KW"/>
</dbReference>
<keyword evidence="1 2" id="KW-0819">tRNA processing</keyword>